<protein>
    <submittedName>
        <fullName evidence="2">Uncharacterized protein</fullName>
    </submittedName>
</protein>
<feature type="compositionally biased region" description="Basic and acidic residues" evidence="1">
    <location>
        <begin position="1"/>
        <end position="11"/>
    </location>
</feature>
<evidence type="ECO:0000313" key="3">
    <source>
        <dbReference type="Proteomes" id="UP000600918"/>
    </source>
</evidence>
<proteinExistence type="predicted"/>
<organism evidence="2 3">
    <name type="scientific">Vespula pensylvanica</name>
    <name type="common">Western yellow jacket</name>
    <name type="synonym">Wasp</name>
    <dbReference type="NCBI Taxonomy" id="30213"/>
    <lineage>
        <taxon>Eukaryota</taxon>
        <taxon>Metazoa</taxon>
        <taxon>Ecdysozoa</taxon>
        <taxon>Arthropoda</taxon>
        <taxon>Hexapoda</taxon>
        <taxon>Insecta</taxon>
        <taxon>Pterygota</taxon>
        <taxon>Neoptera</taxon>
        <taxon>Endopterygota</taxon>
        <taxon>Hymenoptera</taxon>
        <taxon>Apocrita</taxon>
        <taxon>Aculeata</taxon>
        <taxon>Vespoidea</taxon>
        <taxon>Vespidae</taxon>
        <taxon>Vespinae</taxon>
        <taxon>Vespula</taxon>
    </lineage>
</organism>
<evidence type="ECO:0000256" key="1">
    <source>
        <dbReference type="SAM" id="MobiDB-lite"/>
    </source>
</evidence>
<dbReference type="AlphaFoldDB" id="A0A834PGI3"/>
<keyword evidence="3" id="KW-1185">Reference proteome</keyword>
<gene>
    <name evidence="2" type="ORF">H0235_001571</name>
</gene>
<comment type="caution">
    <text evidence="2">The sequence shown here is derived from an EMBL/GenBank/DDBJ whole genome shotgun (WGS) entry which is preliminary data.</text>
</comment>
<sequence length="66" mass="7414">MHRDSKEDKEGTGNVKTGVVDNNIHENGSHEFITGRSGHALLFHIFRKSTFTFVTISLRIVNCSNL</sequence>
<accession>A0A834PGI3</accession>
<evidence type="ECO:0000313" key="2">
    <source>
        <dbReference type="EMBL" id="KAF7439180.1"/>
    </source>
</evidence>
<reference evidence="2" key="1">
    <citation type="journal article" date="2020" name="G3 (Bethesda)">
        <title>High-Quality Assemblies for Three Invasive Social Wasps from the &lt;i&gt;Vespula&lt;/i&gt; Genus.</title>
        <authorList>
            <person name="Harrop T.W.R."/>
            <person name="Guhlin J."/>
            <person name="McLaughlin G.M."/>
            <person name="Permina E."/>
            <person name="Stockwell P."/>
            <person name="Gilligan J."/>
            <person name="Le Lec M.F."/>
            <person name="Gruber M.A.M."/>
            <person name="Quinn O."/>
            <person name="Lovegrove M."/>
            <person name="Duncan E.J."/>
            <person name="Remnant E.J."/>
            <person name="Van Eeckhoven J."/>
            <person name="Graham B."/>
            <person name="Knapp R.A."/>
            <person name="Langford K.W."/>
            <person name="Kronenberg Z."/>
            <person name="Press M.O."/>
            <person name="Eacker S.M."/>
            <person name="Wilson-Rankin E.E."/>
            <person name="Purcell J."/>
            <person name="Lester P.J."/>
            <person name="Dearden P.K."/>
        </authorList>
    </citation>
    <scope>NUCLEOTIDE SEQUENCE</scope>
    <source>
        <strain evidence="2">Volc-1</strain>
    </source>
</reference>
<feature type="region of interest" description="Disordered" evidence="1">
    <location>
        <begin position="1"/>
        <end position="22"/>
    </location>
</feature>
<name>A0A834PGI3_VESPE</name>
<dbReference type="EMBL" id="JACSDY010000001">
    <property type="protein sequence ID" value="KAF7439180.1"/>
    <property type="molecule type" value="Genomic_DNA"/>
</dbReference>
<dbReference type="Proteomes" id="UP000600918">
    <property type="component" value="Unassembled WGS sequence"/>
</dbReference>